<dbReference type="CDD" id="cd03467">
    <property type="entry name" value="Rieske"/>
    <property type="match status" value="1"/>
</dbReference>
<comment type="caution">
    <text evidence="7">The sequence shown here is derived from an EMBL/GenBank/DDBJ whole genome shotgun (WGS) entry which is preliminary data.</text>
</comment>
<dbReference type="SUPFAM" id="SSF50022">
    <property type="entry name" value="ISP domain"/>
    <property type="match status" value="1"/>
</dbReference>
<accession>A0A9W9SH31</accession>
<evidence type="ECO:0000256" key="2">
    <source>
        <dbReference type="ARBA" id="ARBA00022723"/>
    </source>
</evidence>
<organism evidence="7 8">
    <name type="scientific">Penicillium cosmopolitanum</name>
    <dbReference type="NCBI Taxonomy" id="1131564"/>
    <lineage>
        <taxon>Eukaryota</taxon>
        <taxon>Fungi</taxon>
        <taxon>Dikarya</taxon>
        <taxon>Ascomycota</taxon>
        <taxon>Pezizomycotina</taxon>
        <taxon>Eurotiomycetes</taxon>
        <taxon>Eurotiomycetidae</taxon>
        <taxon>Eurotiales</taxon>
        <taxon>Aspergillaceae</taxon>
        <taxon>Penicillium</taxon>
    </lineage>
</organism>
<keyword evidence="3" id="KW-0408">Iron</keyword>
<dbReference type="PROSITE" id="PS51296">
    <property type="entry name" value="RIESKE"/>
    <property type="match status" value="1"/>
</dbReference>
<dbReference type="Proteomes" id="UP001147747">
    <property type="component" value="Unassembled WGS sequence"/>
</dbReference>
<proteinExistence type="predicted"/>
<protein>
    <recommendedName>
        <fullName evidence="6">Rieske domain-containing protein</fullName>
    </recommendedName>
</protein>
<dbReference type="EMBL" id="JAPZBU010000011">
    <property type="protein sequence ID" value="KAJ5378486.1"/>
    <property type="molecule type" value="Genomic_DNA"/>
</dbReference>
<dbReference type="GO" id="GO:0051537">
    <property type="term" value="F:2 iron, 2 sulfur cluster binding"/>
    <property type="evidence" value="ECO:0007669"/>
    <property type="project" value="UniProtKB-KW"/>
</dbReference>
<gene>
    <name evidence="7" type="ORF">N7509_011605</name>
</gene>
<dbReference type="RefSeq" id="XP_056482272.1">
    <property type="nucleotide sequence ID" value="XM_056636242.1"/>
</dbReference>
<feature type="domain" description="Rieske" evidence="6">
    <location>
        <begin position="13"/>
        <end position="125"/>
    </location>
</feature>
<dbReference type="InterPro" id="IPR017941">
    <property type="entry name" value="Rieske_2Fe-2S"/>
</dbReference>
<evidence type="ECO:0000256" key="5">
    <source>
        <dbReference type="ARBA" id="ARBA00034078"/>
    </source>
</evidence>
<sequence length="132" mass="15116">MFNPFRRQVGAAWQRISLSSELPDLGDDENYRIAPRCKAFNVPKEGKVHAVDHQCPHSAFPLSQGNLFDIEDFGIALSTGIMCPKHDWSFDIITGKADRGSYKLKVWEVQLRDVADTEDDKEVWVRRKQRIG</sequence>
<comment type="cofactor">
    <cofactor evidence="5">
        <name>[2Fe-2S] cluster</name>
        <dbReference type="ChEBI" id="CHEBI:190135"/>
    </cofactor>
</comment>
<keyword evidence="4" id="KW-0411">Iron-sulfur</keyword>
<keyword evidence="1" id="KW-0001">2Fe-2S</keyword>
<evidence type="ECO:0000313" key="8">
    <source>
        <dbReference type="Proteomes" id="UP001147747"/>
    </source>
</evidence>
<dbReference type="GO" id="GO:0046872">
    <property type="term" value="F:metal ion binding"/>
    <property type="evidence" value="ECO:0007669"/>
    <property type="project" value="UniProtKB-KW"/>
</dbReference>
<name>A0A9W9SH31_9EURO</name>
<evidence type="ECO:0000256" key="3">
    <source>
        <dbReference type="ARBA" id="ARBA00023004"/>
    </source>
</evidence>
<dbReference type="Pfam" id="PF00355">
    <property type="entry name" value="Rieske"/>
    <property type="match status" value="1"/>
</dbReference>
<dbReference type="GeneID" id="81375222"/>
<dbReference type="Gene3D" id="2.102.10.10">
    <property type="entry name" value="Rieske [2Fe-2S] iron-sulphur domain"/>
    <property type="match status" value="1"/>
</dbReference>
<dbReference type="PANTHER" id="PTHR21496">
    <property type="entry name" value="FERREDOXIN-RELATED"/>
    <property type="match status" value="1"/>
</dbReference>
<keyword evidence="2" id="KW-0479">Metal-binding</keyword>
<evidence type="ECO:0000313" key="7">
    <source>
        <dbReference type="EMBL" id="KAJ5378486.1"/>
    </source>
</evidence>
<reference evidence="7" key="1">
    <citation type="submission" date="2022-12" db="EMBL/GenBank/DDBJ databases">
        <authorList>
            <person name="Petersen C."/>
        </authorList>
    </citation>
    <scope>NUCLEOTIDE SEQUENCE</scope>
    <source>
        <strain evidence="7">IBT 29677</strain>
    </source>
</reference>
<dbReference type="AlphaFoldDB" id="A0A9W9SH31"/>
<reference evidence="7" key="2">
    <citation type="journal article" date="2023" name="IMA Fungus">
        <title>Comparative genomic study of the Penicillium genus elucidates a diverse pangenome and 15 lateral gene transfer events.</title>
        <authorList>
            <person name="Petersen C."/>
            <person name="Sorensen T."/>
            <person name="Nielsen M.R."/>
            <person name="Sondergaard T.E."/>
            <person name="Sorensen J.L."/>
            <person name="Fitzpatrick D.A."/>
            <person name="Frisvad J.C."/>
            <person name="Nielsen K.L."/>
        </authorList>
    </citation>
    <scope>NUCLEOTIDE SEQUENCE</scope>
    <source>
        <strain evidence="7">IBT 29677</strain>
    </source>
</reference>
<evidence type="ECO:0000256" key="1">
    <source>
        <dbReference type="ARBA" id="ARBA00022714"/>
    </source>
</evidence>
<dbReference type="OrthoDB" id="426882at2759"/>
<evidence type="ECO:0000256" key="4">
    <source>
        <dbReference type="ARBA" id="ARBA00023014"/>
    </source>
</evidence>
<keyword evidence="8" id="KW-1185">Reference proteome</keyword>
<dbReference type="PANTHER" id="PTHR21496:SF0">
    <property type="entry name" value="RIESKE DOMAIN-CONTAINING PROTEIN"/>
    <property type="match status" value="1"/>
</dbReference>
<evidence type="ECO:0000259" key="6">
    <source>
        <dbReference type="PROSITE" id="PS51296"/>
    </source>
</evidence>
<dbReference type="InterPro" id="IPR036922">
    <property type="entry name" value="Rieske_2Fe-2S_sf"/>
</dbReference>